<dbReference type="PANTHER" id="PTHR37833">
    <property type="entry name" value="LIPOPROTEIN-RELATED"/>
    <property type="match status" value="1"/>
</dbReference>
<feature type="signal peptide" evidence="1">
    <location>
        <begin position="1"/>
        <end position="22"/>
    </location>
</feature>
<dbReference type="RefSeq" id="WP_377523253.1">
    <property type="nucleotide sequence ID" value="NZ_JBHTLD010000025.1"/>
</dbReference>
<sequence length="254" mass="27679">MTKKLYFLTLLCLVMVCFTAKAQGELLFEKETHDFGTIAEGTQASYVFRVKNVGTQPVIISDVQPSCGCTTPTWTKEPLMPGKIGMIKAEYNSTGRPGAFNKSIVVTSNAATPSKLLYIKGEVGPKDLNLSYTSEQKALSPRLAIGSTNYNFGKLEKGQKAVAKFRIRNNGRQPLIIQGVKSACNCISYRTSVPELKAGEVATLELTYVPAMLSQQKEIVTVLSNDIIMPSIKLTLKAEVTEGTASKNMLREGN</sequence>
<dbReference type="InterPro" id="IPR013783">
    <property type="entry name" value="Ig-like_fold"/>
</dbReference>
<dbReference type="Pfam" id="PF07610">
    <property type="entry name" value="DUF1573"/>
    <property type="match status" value="2"/>
</dbReference>
<protein>
    <submittedName>
        <fullName evidence="2">DUF1573 domain-containing protein</fullName>
    </submittedName>
</protein>
<evidence type="ECO:0000313" key="2">
    <source>
        <dbReference type="EMBL" id="MFD1185499.1"/>
    </source>
</evidence>
<comment type="caution">
    <text evidence="2">The sequence shown here is derived from an EMBL/GenBank/DDBJ whole genome shotgun (WGS) entry which is preliminary data.</text>
</comment>
<dbReference type="Gene3D" id="2.60.40.10">
    <property type="entry name" value="Immunoglobulins"/>
    <property type="match status" value="2"/>
</dbReference>
<gene>
    <name evidence="2" type="ORF">ACFQ2O_04700</name>
</gene>
<feature type="chain" id="PRO_5046282280" evidence="1">
    <location>
        <begin position="23"/>
        <end position="254"/>
    </location>
</feature>
<name>A0ABW3SKV4_9BACT</name>
<dbReference type="PANTHER" id="PTHR37833:SF1">
    <property type="entry name" value="SIGNAL PEPTIDE PROTEIN"/>
    <property type="match status" value="1"/>
</dbReference>
<dbReference type="EMBL" id="JBHTLD010000025">
    <property type="protein sequence ID" value="MFD1185499.1"/>
    <property type="molecule type" value="Genomic_DNA"/>
</dbReference>
<dbReference type="InterPro" id="IPR011467">
    <property type="entry name" value="DUF1573"/>
</dbReference>
<keyword evidence="1" id="KW-0732">Signal</keyword>
<dbReference type="Proteomes" id="UP001597094">
    <property type="component" value="Unassembled WGS sequence"/>
</dbReference>
<evidence type="ECO:0000313" key="3">
    <source>
        <dbReference type="Proteomes" id="UP001597094"/>
    </source>
</evidence>
<organism evidence="2 3">
    <name type="scientific">Pontibacter rugosus</name>
    <dbReference type="NCBI Taxonomy" id="1745966"/>
    <lineage>
        <taxon>Bacteria</taxon>
        <taxon>Pseudomonadati</taxon>
        <taxon>Bacteroidota</taxon>
        <taxon>Cytophagia</taxon>
        <taxon>Cytophagales</taxon>
        <taxon>Hymenobacteraceae</taxon>
        <taxon>Pontibacter</taxon>
    </lineage>
</organism>
<evidence type="ECO:0000256" key="1">
    <source>
        <dbReference type="SAM" id="SignalP"/>
    </source>
</evidence>
<reference evidence="3" key="1">
    <citation type="journal article" date="2019" name="Int. J. Syst. Evol. Microbiol.">
        <title>The Global Catalogue of Microorganisms (GCM) 10K type strain sequencing project: providing services to taxonomists for standard genome sequencing and annotation.</title>
        <authorList>
            <consortium name="The Broad Institute Genomics Platform"/>
            <consortium name="The Broad Institute Genome Sequencing Center for Infectious Disease"/>
            <person name="Wu L."/>
            <person name="Ma J."/>
        </authorList>
    </citation>
    <scope>NUCLEOTIDE SEQUENCE [LARGE SCALE GENOMIC DNA]</scope>
    <source>
        <strain evidence="3">JCM 31319</strain>
    </source>
</reference>
<keyword evidence="3" id="KW-1185">Reference proteome</keyword>
<accession>A0ABW3SKV4</accession>
<proteinExistence type="predicted"/>